<dbReference type="AlphaFoldDB" id="A0A521B3Q1"/>
<proteinExistence type="predicted"/>
<dbReference type="OrthoDB" id="1367460at2"/>
<reference evidence="1 2" key="1">
    <citation type="submission" date="2017-05" db="EMBL/GenBank/DDBJ databases">
        <authorList>
            <person name="Varghese N."/>
            <person name="Submissions S."/>
        </authorList>
    </citation>
    <scope>NUCLEOTIDE SEQUENCE [LARGE SCALE GENOMIC DNA]</scope>
    <source>
        <strain evidence="1 2">DSM 29982</strain>
    </source>
</reference>
<protein>
    <submittedName>
        <fullName evidence="1">Uncharacterized protein</fullName>
    </submittedName>
</protein>
<keyword evidence="2" id="KW-1185">Reference proteome</keyword>
<sequence>MQHDIDYFKGVSNQEINERFKKELYSKTEFVQYNDPDDFFDPEQEYGDHITRCIESENQFIKEIISSSAAQNGVILSGEEIETISRTKREQIYSEAGTLIDDYIEQVSVTYIDPVGECDHKYLMQRWLCKGVKYLRSLIR</sequence>
<organism evidence="1 2">
    <name type="scientific">Flavobacterium nitrogenifigens</name>
    <dbReference type="NCBI Taxonomy" id="1617283"/>
    <lineage>
        <taxon>Bacteria</taxon>
        <taxon>Pseudomonadati</taxon>
        <taxon>Bacteroidota</taxon>
        <taxon>Flavobacteriia</taxon>
        <taxon>Flavobacteriales</taxon>
        <taxon>Flavobacteriaceae</taxon>
        <taxon>Flavobacterium</taxon>
    </lineage>
</organism>
<evidence type="ECO:0000313" key="1">
    <source>
        <dbReference type="EMBL" id="SMO41689.1"/>
    </source>
</evidence>
<dbReference type="RefSeq" id="WP_111377041.1">
    <property type="nucleotide sequence ID" value="NZ_CP043612.1"/>
</dbReference>
<name>A0A521B3Q1_9FLAO</name>
<accession>A0A521B3Q1</accession>
<dbReference type="Proteomes" id="UP000319267">
    <property type="component" value="Unassembled WGS sequence"/>
</dbReference>
<dbReference type="EMBL" id="FXTQ01000001">
    <property type="protein sequence ID" value="SMO41689.1"/>
    <property type="molecule type" value="Genomic_DNA"/>
</dbReference>
<evidence type="ECO:0000313" key="2">
    <source>
        <dbReference type="Proteomes" id="UP000319267"/>
    </source>
</evidence>
<gene>
    <name evidence="1" type="ORF">SAMN06265220_101649</name>
</gene>